<keyword evidence="3 5" id="KW-0698">rRNA processing</keyword>
<dbReference type="AlphaFoldDB" id="A0A2S2E3X2"/>
<dbReference type="InterPro" id="IPR036976">
    <property type="entry name" value="RimM_N_sf"/>
</dbReference>
<proteinExistence type="inferred from homology"/>
<dbReference type="Gene3D" id="2.30.30.240">
    <property type="entry name" value="PRC-barrel domain"/>
    <property type="match status" value="1"/>
</dbReference>
<dbReference type="Pfam" id="PF05239">
    <property type="entry name" value="PRC"/>
    <property type="match status" value="1"/>
</dbReference>
<dbReference type="GO" id="GO:0005737">
    <property type="term" value="C:cytoplasm"/>
    <property type="evidence" value="ECO:0007669"/>
    <property type="project" value="UniProtKB-SubCell"/>
</dbReference>
<keyword evidence="9" id="KW-1185">Reference proteome</keyword>
<comment type="subunit">
    <text evidence="5">Binds ribosomal protein uS19.</text>
</comment>
<keyword evidence="4 5" id="KW-0143">Chaperone</keyword>
<evidence type="ECO:0000313" key="9">
    <source>
        <dbReference type="Proteomes" id="UP000245728"/>
    </source>
</evidence>
<sequence>MSSASETIVVGKVGAPYGVKGWVKIIAYTDEMNGIFDYSPWLVGSGEKSQEYQIEQWRKHNKGIVAKLEGVDGRDAADRLKNLDIRIRPEQLPELEDGAFYWRELVGMRVINQNGYDLGKVQDLFETGSNDVLVVKANINDAFGRKERMIPYLEEQVVVQVDKDNNTIKVDWEPDF</sequence>
<keyword evidence="1 5" id="KW-0963">Cytoplasm</keyword>
<dbReference type="OrthoDB" id="9783509at2"/>
<feature type="domain" description="PRC-barrel" evidence="7">
    <location>
        <begin position="98"/>
        <end position="171"/>
    </location>
</feature>
<dbReference type="GO" id="GO:0006364">
    <property type="term" value="P:rRNA processing"/>
    <property type="evidence" value="ECO:0007669"/>
    <property type="project" value="UniProtKB-UniRule"/>
</dbReference>
<evidence type="ECO:0000256" key="5">
    <source>
        <dbReference type="HAMAP-Rule" id="MF_00014"/>
    </source>
</evidence>
<dbReference type="SUPFAM" id="SSF50346">
    <property type="entry name" value="PRC-barrel domain"/>
    <property type="match status" value="1"/>
</dbReference>
<comment type="similarity">
    <text evidence="5">Belongs to the RimM family.</text>
</comment>
<evidence type="ECO:0000259" key="6">
    <source>
        <dbReference type="Pfam" id="PF01782"/>
    </source>
</evidence>
<dbReference type="GO" id="GO:0042274">
    <property type="term" value="P:ribosomal small subunit biogenesis"/>
    <property type="evidence" value="ECO:0007669"/>
    <property type="project" value="UniProtKB-UniRule"/>
</dbReference>
<dbReference type="GO" id="GO:0005840">
    <property type="term" value="C:ribosome"/>
    <property type="evidence" value="ECO:0007669"/>
    <property type="project" value="InterPro"/>
</dbReference>
<protein>
    <recommendedName>
        <fullName evidence="5">Ribosome maturation factor RimM</fullName>
    </recommendedName>
</protein>
<dbReference type="HAMAP" id="MF_00014">
    <property type="entry name" value="Ribosome_mat_RimM"/>
    <property type="match status" value="1"/>
</dbReference>
<dbReference type="NCBIfam" id="TIGR02273">
    <property type="entry name" value="16S_RimM"/>
    <property type="match status" value="1"/>
</dbReference>
<dbReference type="InterPro" id="IPR002676">
    <property type="entry name" value="RimM_N"/>
</dbReference>
<comment type="subcellular location">
    <subcellularLocation>
        <location evidence="5">Cytoplasm</location>
    </subcellularLocation>
</comment>
<name>A0A2S2E3X2_9ALTE</name>
<organism evidence="8 9">
    <name type="scientific">Saliniradius amylolyticus</name>
    <dbReference type="NCBI Taxonomy" id="2183582"/>
    <lineage>
        <taxon>Bacteria</taxon>
        <taxon>Pseudomonadati</taxon>
        <taxon>Pseudomonadota</taxon>
        <taxon>Gammaproteobacteria</taxon>
        <taxon>Alteromonadales</taxon>
        <taxon>Alteromonadaceae</taxon>
        <taxon>Saliniradius</taxon>
    </lineage>
</organism>
<keyword evidence="2 5" id="KW-0690">Ribosome biogenesis</keyword>
<dbReference type="Proteomes" id="UP000245728">
    <property type="component" value="Chromosome"/>
</dbReference>
<dbReference type="RefSeq" id="WP_109339937.1">
    <property type="nucleotide sequence ID" value="NZ_CP029347.1"/>
</dbReference>
<dbReference type="GO" id="GO:0043022">
    <property type="term" value="F:ribosome binding"/>
    <property type="evidence" value="ECO:0007669"/>
    <property type="project" value="InterPro"/>
</dbReference>
<dbReference type="PANTHER" id="PTHR33692:SF1">
    <property type="entry name" value="RIBOSOME MATURATION FACTOR RIMM"/>
    <property type="match status" value="1"/>
</dbReference>
<comment type="function">
    <text evidence="5">An accessory protein needed during the final step in the assembly of 30S ribosomal subunit, possibly for assembly of the head region. Essential for efficient processing of 16S rRNA. May be needed both before and after RbfA during the maturation of 16S rRNA. It has affinity for free ribosomal 30S subunits but not for 70S ribosomes.</text>
</comment>
<dbReference type="Pfam" id="PF01782">
    <property type="entry name" value="RimM"/>
    <property type="match status" value="1"/>
</dbReference>
<reference evidence="8 9" key="1">
    <citation type="submission" date="2018-05" db="EMBL/GenBank/DDBJ databases">
        <title>Salinimonas sp. HMF8227 Genome sequencing and assembly.</title>
        <authorList>
            <person name="Kang H."/>
            <person name="Kang J."/>
            <person name="Cha I."/>
            <person name="Kim H."/>
            <person name="Joh K."/>
        </authorList>
    </citation>
    <scope>NUCLEOTIDE SEQUENCE [LARGE SCALE GENOMIC DNA]</scope>
    <source>
        <strain evidence="8 9">HMF8227</strain>
    </source>
</reference>
<dbReference type="PANTHER" id="PTHR33692">
    <property type="entry name" value="RIBOSOME MATURATION FACTOR RIMM"/>
    <property type="match status" value="1"/>
</dbReference>
<accession>A0A2S2E3X2</accession>
<evidence type="ECO:0000256" key="2">
    <source>
        <dbReference type="ARBA" id="ARBA00022517"/>
    </source>
</evidence>
<dbReference type="InterPro" id="IPR011961">
    <property type="entry name" value="RimM"/>
</dbReference>
<dbReference type="SUPFAM" id="SSF50447">
    <property type="entry name" value="Translation proteins"/>
    <property type="match status" value="1"/>
</dbReference>
<comment type="domain">
    <text evidence="5">The PRC barrel domain binds ribosomal protein uS19.</text>
</comment>
<evidence type="ECO:0000259" key="7">
    <source>
        <dbReference type="Pfam" id="PF05239"/>
    </source>
</evidence>
<gene>
    <name evidence="5" type="primary">rimM</name>
    <name evidence="8" type="ORF">HMF8227_01886</name>
</gene>
<dbReference type="KEGG" id="salh:HMF8227_01886"/>
<dbReference type="InterPro" id="IPR009000">
    <property type="entry name" value="Transl_B-barrel_sf"/>
</dbReference>
<dbReference type="EMBL" id="CP029347">
    <property type="protein sequence ID" value="AWL12356.1"/>
    <property type="molecule type" value="Genomic_DNA"/>
</dbReference>
<feature type="domain" description="RimM N-terminal" evidence="6">
    <location>
        <begin position="9"/>
        <end position="90"/>
    </location>
</feature>
<dbReference type="Gene3D" id="2.40.30.60">
    <property type="entry name" value="RimM"/>
    <property type="match status" value="1"/>
</dbReference>
<dbReference type="InterPro" id="IPR011033">
    <property type="entry name" value="PRC_barrel-like_sf"/>
</dbReference>
<evidence type="ECO:0000256" key="1">
    <source>
        <dbReference type="ARBA" id="ARBA00022490"/>
    </source>
</evidence>
<evidence type="ECO:0000256" key="3">
    <source>
        <dbReference type="ARBA" id="ARBA00022552"/>
    </source>
</evidence>
<dbReference type="InterPro" id="IPR027275">
    <property type="entry name" value="PRC-brl_dom"/>
</dbReference>
<evidence type="ECO:0000313" key="8">
    <source>
        <dbReference type="EMBL" id="AWL12356.1"/>
    </source>
</evidence>
<evidence type="ECO:0000256" key="4">
    <source>
        <dbReference type="ARBA" id="ARBA00023186"/>
    </source>
</evidence>